<gene>
    <name evidence="1" type="ORF">FALBO_8943</name>
</gene>
<accession>A0A8H4PB37</accession>
<dbReference type="InterPro" id="IPR029063">
    <property type="entry name" value="SAM-dependent_MTases_sf"/>
</dbReference>
<name>A0A8H4PB37_9HYPO</name>
<sequence>MAHFNATAAEYETSTGGCTRELARLLLDLPQLERLCRPESILLDNACGTGIVSEEVVLRAQRKKKCLPSLYPVDFALEMVYTCMQKLLDLDLELRYEDLDLLWNFHTGLMPGEMLLFPDEMFTHSITNLGILFFYDSVAGARQIYRTLKPGGVAVVTSWSALGYVENVIHPAQAIVRPDDPPYKVPISEVWFDAGHVEECLREGGFQQVSLSSRTVHYGAASVPELVDLLLNSFRMLWKNWPEEDQKKFRDVARERIEAVSRSYIMNDGNVGVSIPMSAIVAVCEK</sequence>
<dbReference type="Gene3D" id="3.40.50.150">
    <property type="entry name" value="Vaccinia Virus protein VP39"/>
    <property type="match status" value="1"/>
</dbReference>
<keyword evidence="2" id="KW-1185">Reference proteome</keyword>
<dbReference type="SUPFAM" id="SSF53335">
    <property type="entry name" value="S-adenosyl-L-methionine-dependent methyltransferases"/>
    <property type="match status" value="1"/>
</dbReference>
<dbReference type="EMBL" id="JAADYS010001223">
    <property type="protein sequence ID" value="KAF4464238.1"/>
    <property type="molecule type" value="Genomic_DNA"/>
</dbReference>
<dbReference type="Pfam" id="PF01209">
    <property type="entry name" value="Ubie_methyltran"/>
    <property type="match status" value="1"/>
</dbReference>
<dbReference type="AlphaFoldDB" id="A0A8H4PB37"/>
<dbReference type="OrthoDB" id="2013972at2759"/>
<dbReference type="GO" id="GO:0032259">
    <property type="term" value="P:methylation"/>
    <property type="evidence" value="ECO:0007669"/>
    <property type="project" value="UniProtKB-KW"/>
</dbReference>
<reference evidence="1 2" key="1">
    <citation type="submission" date="2020-01" db="EMBL/GenBank/DDBJ databases">
        <title>Identification and distribution of gene clusters putatively required for synthesis of sphingolipid metabolism inhibitors in phylogenetically diverse species of the filamentous fungus Fusarium.</title>
        <authorList>
            <person name="Kim H.-S."/>
            <person name="Busman M."/>
            <person name="Brown D.W."/>
            <person name="Divon H."/>
            <person name="Uhlig S."/>
            <person name="Proctor R.H."/>
        </authorList>
    </citation>
    <scope>NUCLEOTIDE SEQUENCE [LARGE SCALE GENOMIC DNA]</scope>
    <source>
        <strain evidence="1 2">NRRL 20459</strain>
    </source>
</reference>
<proteinExistence type="predicted"/>
<evidence type="ECO:0000313" key="2">
    <source>
        <dbReference type="Proteomes" id="UP000554235"/>
    </source>
</evidence>
<comment type="caution">
    <text evidence="1">The sequence shown here is derived from an EMBL/GenBank/DDBJ whole genome shotgun (WGS) entry which is preliminary data.</text>
</comment>
<keyword evidence="1" id="KW-0489">Methyltransferase</keyword>
<protein>
    <submittedName>
        <fullName evidence="1">Methyltransferase type 11</fullName>
    </submittedName>
</protein>
<dbReference type="GO" id="GO:0008168">
    <property type="term" value="F:methyltransferase activity"/>
    <property type="evidence" value="ECO:0007669"/>
    <property type="project" value="UniProtKB-KW"/>
</dbReference>
<keyword evidence="1" id="KW-0808">Transferase</keyword>
<evidence type="ECO:0000313" key="1">
    <source>
        <dbReference type="EMBL" id="KAF4464238.1"/>
    </source>
</evidence>
<organism evidence="1 2">
    <name type="scientific">Fusarium albosuccineum</name>
    <dbReference type="NCBI Taxonomy" id="1237068"/>
    <lineage>
        <taxon>Eukaryota</taxon>
        <taxon>Fungi</taxon>
        <taxon>Dikarya</taxon>
        <taxon>Ascomycota</taxon>
        <taxon>Pezizomycotina</taxon>
        <taxon>Sordariomycetes</taxon>
        <taxon>Hypocreomycetidae</taxon>
        <taxon>Hypocreales</taxon>
        <taxon>Nectriaceae</taxon>
        <taxon>Fusarium</taxon>
        <taxon>Fusarium decemcellulare species complex</taxon>
    </lineage>
</organism>
<dbReference type="Proteomes" id="UP000554235">
    <property type="component" value="Unassembled WGS sequence"/>
</dbReference>